<dbReference type="InterPro" id="IPR036463">
    <property type="entry name" value="Urease_gamma_sf"/>
</dbReference>
<dbReference type="InterPro" id="IPR002026">
    <property type="entry name" value="Urease_gamma/gamma-beta_su"/>
</dbReference>
<comment type="caution">
    <text evidence="2">The sequence shown here is derived from an EMBL/GenBank/DDBJ whole genome shotgun (WGS) entry which is preliminary data.</text>
</comment>
<dbReference type="Pfam" id="PF00547">
    <property type="entry name" value="Urease_gamma"/>
    <property type="match status" value="1"/>
</dbReference>
<dbReference type="Gene3D" id="3.30.280.10">
    <property type="entry name" value="Urease, gamma-like subunit"/>
    <property type="match status" value="1"/>
</dbReference>
<dbReference type="InterPro" id="IPR050069">
    <property type="entry name" value="Urease_subunit"/>
</dbReference>
<dbReference type="PANTHER" id="PTHR33569:SF1">
    <property type="entry name" value="UREASE"/>
    <property type="match status" value="1"/>
</dbReference>
<keyword evidence="3" id="KW-1185">Reference proteome</keyword>
<keyword evidence="1" id="KW-0378">Hydrolase</keyword>
<dbReference type="SUPFAM" id="SSF54111">
    <property type="entry name" value="Urease, gamma-subunit"/>
    <property type="match status" value="1"/>
</dbReference>
<evidence type="ECO:0000313" key="3">
    <source>
        <dbReference type="Proteomes" id="UP001152320"/>
    </source>
</evidence>
<name>A0A9Q1BXX9_HOLLE</name>
<gene>
    <name evidence="2" type="ORF">HOLleu_21960</name>
</gene>
<protein>
    <submittedName>
        <fullName evidence="2">Urease</fullName>
    </submittedName>
</protein>
<dbReference type="PANTHER" id="PTHR33569">
    <property type="entry name" value="UREASE"/>
    <property type="match status" value="1"/>
</dbReference>
<evidence type="ECO:0000256" key="1">
    <source>
        <dbReference type="ARBA" id="ARBA00022801"/>
    </source>
</evidence>
<organism evidence="2 3">
    <name type="scientific">Holothuria leucospilota</name>
    <name type="common">Black long sea cucumber</name>
    <name type="synonym">Mertensiothuria leucospilota</name>
    <dbReference type="NCBI Taxonomy" id="206669"/>
    <lineage>
        <taxon>Eukaryota</taxon>
        <taxon>Metazoa</taxon>
        <taxon>Echinodermata</taxon>
        <taxon>Eleutherozoa</taxon>
        <taxon>Echinozoa</taxon>
        <taxon>Holothuroidea</taxon>
        <taxon>Aspidochirotacea</taxon>
        <taxon>Aspidochirotida</taxon>
        <taxon>Holothuriidae</taxon>
        <taxon>Holothuria</taxon>
    </lineage>
</organism>
<dbReference type="GO" id="GO:0016787">
    <property type="term" value="F:hydrolase activity"/>
    <property type="evidence" value="ECO:0007669"/>
    <property type="project" value="UniProtKB-KW"/>
</dbReference>
<sequence>MIHEVQVEGTFPDGTKLVTIHNPIGNEHGDLKNALYGSFLPVPDKHIFDDKEDKVKNKREDEHACLAQLTCICLSVCLSVSACLPVHQQWLKGWFLQVFCPFPVKVGKITTHIKDLTIMMKRSRSKVIWGHREVNLIKFG</sequence>
<reference evidence="2" key="1">
    <citation type="submission" date="2021-10" db="EMBL/GenBank/DDBJ databases">
        <title>Tropical sea cucumber genome reveals ecological adaptation and Cuvierian tubules defense mechanism.</title>
        <authorList>
            <person name="Chen T."/>
        </authorList>
    </citation>
    <scope>NUCLEOTIDE SEQUENCE</scope>
    <source>
        <strain evidence="2">Nanhai2018</strain>
        <tissue evidence="2">Muscle</tissue>
    </source>
</reference>
<dbReference type="OrthoDB" id="6140273at2759"/>
<dbReference type="EMBL" id="JAIZAY010000010">
    <property type="protein sequence ID" value="KAJ8034931.1"/>
    <property type="molecule type" value="Genomic_DNA"/>
</dbReference>
<accession>A0A9Q1BXX9</accession>
<dbReference type="Proteomes" id="UP001152320">
    <property type="component" value="Chromosome 10"/>
</dbReference>
<dbReference type="GO" id="GO:0043419">
    <property type="term" value="P:urea catabolic process"/>
    <property type="evidence" value="ECO:0007669"/>
    <property type="project" value="InterPro"/>
</dbReference>
<proteinExistence type="predicted"/>
<dbReference type="GO" id="GO:0016151">
    <property type="term" value="F:nickel cation binding"/>
    <property type="evidence" value="ECO:0007669"/>
    <property type="project" value="InterPro"/>
</dbReference>
<evidence type="ECO:0000313" key="2">
    <source>
        <dbReference type="EMBL" id="KAJ8034931.1"/>
    </source>
</evidence>
<dbReference type="AlphaFoldDB" id="A0A9Q1BXX9"/>